<proteinExistence type="predicted"/>
<dbReference type="AlphaFoldDB" id="A0A9K3N6W8"/>
<evidence type="ECO:0000313" key="2">
    <source>
        <dbReference type="EMBL" id="KAF5789020.1"/>
    </source>
</evidence>
<organism evidence="2 3">
    <name type="scientific">Helianthus annuus</name>
    <name type="common">Common sunflower</name>
    <dbReference type="NCBI Taxonomy" id="4232"/>
    <lineage>
        <taxon>Eukaryota</taxon>
        <taxon>Viridiplantae</taxon>
        <taxon>Streptophyta</taxon>
        <taxon>Embryophyta</taxon>
        <taxon>Tracheophyta</taxon>
        <taxon>Spermatophyta</taxon>
        <taxon>Magnoliopsida</taxon>
        <taxon>eudicotyledons</taxon>
        <taxon>Gunneridae</taxon>
        <taxon>Pentapetalae</taxon>
        <taxon>asterids</taxon>
        <taxon>campanulids</taxon>
        <taxon>Asterales</taxon>
        <taxon>Asteraceae</taxon>
        <taxon>Asteroideae</taxon>
        <taxon>Heliantheae alliance</taxon>
        <taxon>Heliantheae</taxon>
        <taxon>Helianthus</taxon>
    </lineage>
</organism>
<evidence type="ECO:0000313" key="3">
    <source>
        <dbReference type="Proteomes" id="UP000215914"/>
    </source>
</evidence>
<dbReference type="EMBL" id="MNCJ02000324">
    <property type="protein sequence ID" value="KAF5789020.1"/>
    <property type="molecule type" value="Genomic_DNA"/>
</dbReference>
<reference evidence="2" key="2">
    <citation type="submission" date="2020-06" db="EMBL/GenBank/DDBJ databases">
        <title>Helianthus annuus Genome sequencing and assembly Release 2.</title>
        <authorList>
            <person name="Gouzy J."/>
            <person name="Langlade N."/>
            <person name="Munos S."/>
        </authorList>
    </citation>
    <scope>NUCLEOTIDE SEQUENCE</scope>
    <source>
        <tissue evidence="2">Leaves</tissue>
    </source>
</reference>
<dbReference type="EMBL" id="MNCJ02000324">
    <property type="protein sequence ID" value="KAF5789019.1"/>
    <property type="molecule type" value="Genomic_DNA"/>
</dbReference>
<sequence>MCYAGRERVKFSNYISRPSGFIQNSFTIVSFSQNLNIRQYKRVLYPLISEALPRYYNQGITKESPIIAM</sequence>
<dbReference type="Gramene" id="mRNA:HanXRQr2_Chr09g0365951">
    <property type="protein sequence ID" value="mRNA:HanXRQr2_Chr09g0365951"/>
    <property type="gene ID" value="HanXRQr2_Chr09g0365951"/>
</dbReference>
<dbReference type="Gramene" id="mRNA:HanXRQr2_Chr09g0365961">
    <property type="protein sequence ID" value="mRNA:HanXRQr2_Chr09g0365961"/>
    <property type="gene ID" value="HanXRQr2_Chr09g0365961"/>
</dbReference>
<gene>
    <name evidence="1" type="ORF">HanXRQr2_Chr09g0365951</name>
    <name evidence="2" type="ORF">HanXRQr2_Chr09g0365961</name>
</gene>
<comment type="caution">
    <text evidence="2">The sequence shown here is derived from an EMBL/GenBank/DDBJ whole genome shotgun (WGS) entry which is preliminary data.</text>
</comment>
<protein>
    <submittedName>
        <fullName evidence="2">Uncharacterized protein</fullName>
    </submittedName>
</protein>
<accession>A0A9K3N6W8</accession>
<name>A0A9K3N6W8_HELAN</name>
<reference evidence="2" key="1">
    <citation type="journal article" date="2017" name="Nature">
        <title>The sunflower genome provides insights into oil metabolism, flowering and Asterid evolution.</title>
        <authorList>
            <person name="Badouin H."/>
            <person name="Gouzy J."/>
            <person name="Grassa C.J."/>
            <person name="Murat F."/>
            <person name="Staton S.E."/>
            <person name="Cottret L."/>
            <person name="Lelandais-Briere C."/>
            <person name="Owens G.L."/>
            <person name="Carrere S."/>
            <person name="Mayjonade B."/>
            <person name="Legrand L."/>
            <person name="Gill N."/>
            <person name="Kane N.C."/>
            <person name="Bowers J.E."/>
            <person name="Hubner S."/>
            <person name="Bellec A."/>
            <person name="Berard A."/>
            <person name="Berges H."/>
            <person name="Blanchet N."/>
            <person name="Boniface M.C."/>
            <person name="Brunel D."/>
            <person name="Catrice O."/>
            <person name="Chaidir N."/>
            <person name="Claudel C."/>
            <person name="Donnadieu C."/>
            <person name="Faraut T."/>
            <person name="Fievet G."/>
            <person name="Helmstetter N."/>
            <person name="King M."/>
            <person name="Knapp S.J."/>
            <person name="Lai Z."/>
            <person name="Le Paslier M.C."/>
            <person name="Lippi Y."/>
            <person name="Lorenzon L."/>
            <person name="Mandel J.R."/>
            <person name="Marage G."/>
            <person name="Marchand G."/>
            <person name="Marquand E."/>
            <person name="Bret-Mestries E."/>
            <person name="Morien E."/>
            <person name="Nambeesan S."/>
            <person name="Nguyen T."/>
            <person name="Pegot-Espagnet P."/>
            <person name="Pouilly N."/>
            <person name="Raftis F."/>
            <person name="Sallet E."/>
            <person name="Schiex T."/>
            <person name="Thomas J."/>
            <person name="Vandecasteele C."/>
            <person name="Vares D."/>
            <person name="Vear F."/>
            <person name="Vautrin S."/>
            <person name="Crespi M."/>
            <person name="Mangin B."/>
            <person name="Burke J.M."/>
            <person name="Salse J."/>
            <person name="Munos S."/>
            <person name="Vincourt P."/>
            <person name="Rieseberg L.H."/>
            <person name="Langlade N.B."/>
        </authorList>
    </citation>
    <scope>NUCLEOTIDE SEQUENCE</scope>
    <source>
        <tissue evidence="2">Leaves</tissue>
    </source>
</reference>
<keyword evidence="3" id="KW-1185">Reference proteome</keyword>
<evidence type="ECO:0000313" key="1">
    <source>
        <dbReference type="EMBL" id="KAF5789019.1"/>
    </source>
</evidence>
<dbReference type="Proteomes" id="UP000215914">
    <property type="component" value="Unassembled WGS sequence"/>
</dbReference>